<accession>A0A8S9P6H7</accession>
<dbReference type="EMBL" id="QGKX02001521">
    <property type="protein sequence ID" value="KAF3513134.1"/>
    <property type="molecule type" value="Genomic_DNA"/>
</dbReference>
<protein>
    <submittedName>
        <fullName evidence="1">Uncharacterized protein</fullName>
    </submittedName>
</protein>
<evidence type="ECO:0000313" key="2">
    <source>
        <dbReference type="Proteomes" id="UP000712600"/>
    </source>
</evidence>
<dbReference type="Proteomes" id="UP000712600">
    <property type="component" value="Unassembled WGS sequence"/>
</dbReference>
<comment type="caution">
    <text evidence="1">The sequence shown here is derived from an EMBL/GenBank/DDBJ whole genome shotgun (WGS) entry which is preliminary data.</text>
</comment>
<evidence type="ECO:0000313" key="1">
    <source>
        <dbReference type="EMBL" id="KAF3513134.1"/>
    </source>
</evidence>
<reference evidence="1" key="1">
    <citation type="submission" date="2019-12" db="EMBL/GenBank/DDBJ databases">
        <title>Genome sequencing and annotation of Brassica cretica.</title>
        <authorList>
            <person name="Studholme D.J."/>
            <person name="Sarris P."/>
        </authorList>
    </citation>
    <scope>NUCLEOTIDE SEQUENCE</scope>
    <source>
        <strain evidence="1">PFS-109/04</strain>
        <tissue evidence="1">Leaf</tissue>
    </source>
</reference>
<sequence length="223" mass="24658">MSGLVPFDQWHVVHFFDLRFLGVMSRRVTSPAVCLTSPLNPMSGVILRVRALSSSPRSLYAAWKMMLPGLPLSTSILLTRQFATVSGTCPAVQEATRKLSCYSHQILQAWSVQSAKKRAPHRSTTTLVRRSIFRRPPSTQALVPSTQALVPSTNTRSPPSTEDTHFLSTDIFHPASIDTSVRTSIDSEPQDMVATLILVHDERGDLQDQEGHLRNAAGQRIDT</sequence>
<dbReference type="AlphaFoldDB" id="A0A8S9P6H7"/>
<name>A0A8S9P6H7_BRACR</name>
<organism evidence="1 2">
    <name type="scientific">Brassica cretica</name>
    <name type="common">Mustard</name>
    <dbReference type="NCBI Taxonomy" id="69181"/>
    <lineage>
        <taxon>Eukaryota</taxon>
        <taxon>Viridiplantae</taxon>
        <taxon>Streptophyta</taxon>
        <taxon>Embryophyta</taxon>
        <taxon>Tracheophyta</taxon>
        <taxon>Spermatophyta</taxon>
        <taxon>Magnoliopsida</taxon>
        <taxon>eudicotyledons</taxon>
        <taxon>Gunneridae</taxon>
        <taxon>Pentapetalae</taxon>
        <taxon>rosids</taxon>
        <taxon>malvids</taxon>
        <taxon>Brassicales</taxon>
        <taxon>Brassicaceae</taxon>
        <taxon>Brassiceae</taxon>
        <taxon>Brassica</taxon>
    </lineage>
</organism>
<gene>
    <name evidence="1" type="ORF">F2Q69_00005726</name>
</gene>
<proteinExistence type="predicted"/>